<dbReference type="SUPFAM" id="SSF52279">
    <property type="entry name" value="Beta-D-glucan exohydrolase, C-terminal domain"/>
    <property type="match status" value="1"/>
</dbReference>
<feature type="signal peptide" evidence="7">
    <location>
        <begin position="1"/>
        <end position="30"/>
    </location>
</feature>
<evidence type="ECO:0000259" key="8">
    <source>
        <dbReference type="SMART" id="SM01217"/>
    </source>
</evidence>
<organism evidence="9">
    <name type="scientific">Alsobacter sp. KACC 23698</name>
    <dbReference type="NCBI Taxonomy" id="3149229"/>
    <lineage>
        <taxon>Bacteria</taxon>
        <taxon>Pseudomonadati</taxon>
        <taxon>Pseudomonadota</taxon>
        <taxon>Alphaproteobacteria</taxon>
        <taxon>Hyphomicrobiales</taxon>
        <taxon>Alsobacteraceae</taxon>
        <taxon>Alsobacter</taxon>
    </lineage>
</organism>
<evidence type="ECO:0000313" key="9">
    <source>
        <dbReference type="EMBL" id="XBO37365.1"/>
    </source>
</evidence>
<dbReference type="InterPro" id="IPR017853">
    <property type="entry name" value="GH"/>
</dbReference>
<dbReference type="Pfam" id="PF01915">
    <property type="entry name" value="Glyco_hydro_3_C"/>
    <property type="match status" value="1"/>
</dbReference>
<dbReference type="GO" id="GO:0008422">
    <property type="term" value="F:beta-glucosidase activity"/>
    <property type="evidence" value="ECO:0007669"/>
    <property type="project" value="UniProtKB-EC"/>
</dbReference>
<keyword evidence="5 9" id="KW-0378">Hydrolase</keyword>
<keyword evidence="4 7" id="KW-0732">Signal</keyword>
<dbReference type="InterPro" id="IPR026891">
    <property type="entry name" value="Fn3-like"/>
</dbReference>
<dbReference type="PRINTS" id="PR00133">
    <property type="entry name" value="GLHYDRLASE3"/>
</dbReference>
<feature type="domain" description="Fibronectin type III-like" evidence="8">
    <location>
        <begin position="662"/>
        <end position="733"/>
    </location>
</feature>
<sequence>MARLQMACSWLRTCAALAFAACGAVQTAQASPRVEELLSRMTLEEKVGQLNLVSGNHAVTGPFAPQSVRDAILKGQAGGLFNVYGAEYTRSLQAMALTETRLGVPLLLGFDVLHGYRTILPIPLGQAASWDMEAIQAGERVSATEASAAGVNWIFAPMVDVTRDPRWGRVAEGSGESAWLGAQIAAARVHGLEGQSLSAPDSVASCVKHFAGNGATEAGRDYSALDLSERALREQQLPPFKAAVDADARCVMAAFNAVDGVPGVANERLLRDILRKEWGFRGIVVSDFGAIGELPVHGVAEDGFDASRIAFQAGTDMDMESRSYVGSLPLLVREGLVDGGLLDDSVRRILQLKEDLGLFDQPFGRSDEKREAEVIGSAQHKAVALALAEKSLVLLKNDREVLPFAVTAKSVAVIGPLGDAGADTLGPWAAHGDPNAAITLKEGIAQVLGPSARVTALAAGSVERSTAADIASAVRLAATADVVVLALGEHATQSGEAASRASLDLPGDQLSLARAVLALGKPTAVVLFNGRPLTIEDLDRDAPAILEAWFPGSEGGLAVARTLFGLNEPTGRLPISFPRSVGQIPIYHDHLPTGRPAAETYKPYTSAYIDLPSTPLYPFGYGLSYARFEMGEPRLDRLRMVGSQSVQVTVDVTNVGPRPGTAQAQLYIRHKVARLSRPVRELRGMGRVTLKPGEAGVISFTLKESDLAYWQPGGRFAAPDVGGPVEVHVGPDSGRTRMTVLEYRPSSAMVQQPARVDTARPTP</sequence>
<comment type="catalytic activity">
    <reaction evidence="1">
        <text>Hydrolysis of terminal, non-reducing beta-D-glucosyl residues with release of beta-D-glucose.</text>
        <dbReference type="EC" id="3.2.1.21"/>
    </reaction>
</comment>
<evidence type="ECO:0000256" key="3">
    <source>
        <dbReference type="ARBA" id="ARBA00012744"/>
    </source>
</evidence>
<evidence type="ECO:0000256" key="5">
    <source>
        <dbReference type="ARBA" id="ARBA00022801"/>
    </source>
</evidence>
<dbReference type="Pfam" id="PF14310">
    <property type="entry name" value="Fn3-like"/>
    <property type="match status" value="1"/>
</dbReference>
<dbReference type="FunFam" id="3.20.20.300:FF:000005">
    <property type="entry name" value="Periplasmic beta-glucosidase"/>
    <property type="match status" value="1"/>
</dbReference>
<dbReference type="EMBL" id="CP157484">
    <property type="protein sequence ID" value="XBO37365.1"/>
    <property type="molecule type" value="Genomic_DNA"/>
</dbReference>
<proteinExistence type="inferred from homology"/>
<dbReference type="Pfam" id="PF00933">
    <property type="entry name" value="Glyco_hydro_3"/>
    <property type="match status" value="1"/>
</dbReference>
<evidence type="ECO:0000256" key="1">
    <source>
        <dbReference type="ARBA" id="ARBA00000448"/>
    </source>
</evidence>
<name>A0AAU7JAM4_9HYPH</name>
<evidence type="ECO:0000256" key="7">
    <source>
        <dbReference type="SAM" id="SignalP"/>
    </source>
</evidence>
<dbReference type="Gene3D" id="3.40.50.1700">
    <property type="entry name" value="Glycoside hydrolase family 3 C-terminal domain"/>
    <property type="match status" value="1"/>
</dbReference>
<dbReference type="NCBIfam" id="NF011678">
    <property type="entry name" value="PRK15098.1"/>
    <property type="match status" value="1"/>
</dbReference>
<dbReference type="InterPro" id="IPR036962">
    <property type="entry name" value="Glyco_hydro_3_N_sf"/>
</dbReference>
<feature type="chain" id="PRO_5043593792" description="beta-glucosidase" evidence="7">
    <location>
        <begin position="31"/>
        <end position="763"/>
    </location>
</feature>
<comment type="similarity">
    <text evidence="2">Belongs to the glycosyl hydrolase 3 family.</text>
</comment>
<dbReference type="PANTHER" id="PTHR30620">
    <property type="entry name" value="PERIPLASMIC BETA-GLUCOSIDASE-RELATED"/>
    <property type="match status" value="1"/>
</dbReference>
<gene>
    <name evidence="9" type="primary">bglX</name>
    <name evidence="9" type="ORF">ABEG18_16715</name>
</gene>
<dbReference type="AlphaFoldDB" id="A0AAU7JAM4"/>
<dbReference type="SMART" id="SM01217">
    <property type="entry name" value="Fn3_like"/>
    <property type="match status" value="1"/>
</dbReference>
<keyword evidence="6 9" id="KW-0326">Glycosidase</keyword>
<dbReference type="InterPro" id="IPR051915">
    <property type="entry name" value="Cellulose_Degrad_GH3"/>
</dbReference>
<dbReference type="Gene3D" id="2.60.40.10">
    <property type="entry name" value="Immunoglobulins"/>
    <property type="match status" value="1"/>
</dbReference>
<dbReference type="Gene3D" id="3.20.20.300">
    <property type="entry name" value="Glycoside hydrolase, family 3, N-terminal domain"/>
    <property type="match status" value="1"/>
</dbReference>
<dbReference type="PANTHER" id="PTHR30620:SF16">
    <property type="entry name" value="LYSOSOMAL BETA GLUCOSIDASE"/>
    <property type="match status" value="1"/>
</dbReference>
<dbReference type="EC" id="3.2.1.21" evidence="3"/>
<reference evidence="9" key="1">
    <citation type="submission" date="2024-05" db="EMBL/GenBank/DDBJ databases">
        <authorList>
            <person name="Kim S."/>
            <person name="Heo J."/>
            <person name="Choi H."/>
            <person name="Choi Y."/>
            <person name="Kwon S.-W."/>
            <person name="Kim Y."/>
        </authorList>
    </citation>
    <scope>NUCLEOTIDE SEQUENCE</scope>
    <source>
        <strain evidence="9">KACC 23698</strain>
    </source>
</reference>
<dbReference type="InterPro" id="IPR036881">
    <property type="entry name" value="Glyco_hydro_3_C_sf"/>
</dbReference>
<dbReference type="InterPro" id="IPR002772">
    <property type="entry name" value="Glyco_hydro_3_C"/>
</dbReference>
<accession>A0AAU7JAM4</accession>
<protein>
    <recommendedName>
        <fullName evidence="3">beta-glucosidase</fullName>
        <ecNumber evidence="3">3.2.1.21</ecNumber>
    </recommendedName>
</protein>
<dbReference type="InterPro" id="IPR001764">
    <property type="entry name" value="Glyco_hydro_3_N"/>
</dbReference>
<evidence type="ECO:0000256" key="2">
    <source>
        <dbReference type="ARBA" id="ARBA00005336"/>
    </source>
</evidence>
<dbReference type="SUPFAM" id="SSF51445">
    <property type="entry name" value="(Trans)glycosidases"/>
    <property type="match status" value="1"/>
</dbReference>
<dbReference type="GO" id="GO:0009251">
    <property type="term" value="P:glucan catabolic process"/>
    <property type="evidence" value="ECO:0007669"/>
    <property type="project" value="TreeGrafter"/>
</dbReference>
<dbReference type="InterPro" id="IPR013783">
    <property type="entry name" value="Ig-like_fold"/>
</dbReference>
<evidence type="ECO:0000256" key="6">
    <source>
        <dbReference type="ARBA" id="ARBA00023295"/>
    </source>
</evidence>
<evidence type="ECO:0000256" key="4">
    <source>
        <dbReference type="ARBA" id="ARBA00022729"/>
    </source>
</evidence>